<reference evidence="2 3" key="1">
    <citation type="journal article" date="2016" name="Nat. Commun.">
        <title>Thousands of microbial genomes shed light on interconnected biogeochemical processes in an aquifer system.</title>
        <authorList>
            <person name="Anantharaman K."/>
            <person name="Brown C.T."/>
            <person name="Hug L.A."/>
            <person name="Sharon I."/>
            <person name="Castelle C.J."/>
            <person name="Probst A.J."/>
            <person name="Thomas B.C."/>
            <person name="Singh A."/>
            <person name="Wilkins M.J."/>
            <person name="Karaoz U."/>
            <person name="Brodie E.L."/>
            <person name="Williams K.H."/>
            <person name="Hubbard S.S."/>
            <person name="Banfield J.F."/>
        </authorList>
    </citation>
    <scope>NUCLEOTIDE SEQUENCE [LARGE SCALE GENOMIC DNA]</scope>
</reference>
<protein>
    <recommendedName>
        <fullName evidence="4">Type 4 fimbrial biogenesis protein PilX N-terminal domain-containing protein</fullName>
    </recommendedName>
</protein>
<name>A0A1F5KB93_9BACT</name>
<evidence type="ECO:0000313" key="3">
    <source>
        <dbReference type="Proteomes" id="UP000176527"/>
    </source>
</evidence>
<organism evidence="2 3">
    <name type="scientific">Candidatus Daviesbacteria bacterium RIFCSPHIGHO2_12_FULL_37_11</name>
    <dbReference type="NCBI Taxonomy" id="1797777"/>
    <lineage>
        <taxon>Bacteria</taxon>
        <taxon>Candidatus Daviesiibacteriota</taxon>
    </lineage>
</organism>
<evidence type="ECO:0000313" key="2">
    <source>
        <dbReference type="EMBL" id="OGE38223.1"/>
    </source>
</evidence>
<sequence>MINQSGQVFIFGIVSTGVVLVTTLLTIAGAQLYFQNTNYTLEVEKATALAEAGVDKAISSMNKTGGAYNGESETFFGEGSYSVVVTDKDAGTKIVEATGYIPGKDNPKVRRTVRIEMSKGVGVSFVYGVQVGEGGLELGNTNLITGSVYSNGNITAGNGNTITGDAWVAGGPQPDPDQVTDCMGLSCQDFIVGKNEGGNNQLDVAQSFKPASSGLLNKVSLKLKKIGNPPVINVRILKDSNGSPDKNGVLALGTLFNSLVTGNYGFIDVTFTTSPSLVADTTYWILMDTSQDNNNYWLWQNDLELSYLRGVPKWSPNWSTGNPEWNSISGDLSFKTYMGGAPTSIRGQSNFHVNGNVHANTIDSLTIDKDAYYQTIVNSTVAGSSNPGQADPPPKVFPLSEANIIDWKTQAESLPPVNYSVCTDGMVLGPGKISGSVDLGNGCEFTVKTPLYIAGNLIMNSNNKLTLSSEYGTASGVILVDGQININTHNELLGTGQGNSLLMALSTYDSRVNSIAAIIIGNNGNTGVFYASSGIIEPGSGNSYKELTAWGIRLVNSSSINYETGLSSQLFSSGPTGSFSLIKGTYQVK</sequence>
<comment type="caution">
    <text evidence="2">The sequence shown here is derived from an EMBL/GenBank/DDBJ whole genome shotgun (WGS) entry which is preliminary data.</text>
</comment>
<gene>
    <name evidence="2" type="ORF">A3F00_03895</name>
</gene>
<evidence type="ECO:0008006" key="4">
    <source>
        <dbReference type="Google" id="ProtNLM"/>
    </source>
</evidence>
<dbReference type="Proteomes" id="UP000176527">
    <property type="component" value="Unassembled WGS sequence"/>
</dbReference>
<dbReference type="NCBIfam" id="NF041539">
    <property type="entry name" value="choice_anch_R"/>
    <property type="match status" value="1"/>
</dbReference>
<keyword evidence="1" id="KW-0472">Membrane</keyword>
<evidence type="ECO:0000256" key="1">
    <source>
        <dbReference type="SAM" id="Phobius"/>
    </source>
</evidence>
<dbReference type="EMBL" id="MFDE01000026">
    <property type="protein sequence ID" value="OGE38223.1"/>
    <property type="molecule type" value="Genomic_DNA"/>
</dbReference>
<keyword evidence="1" id="KW-0812">Transmembrane</keyword>
<dbReference type="AlphaFoldDB" id="A0A1F5KB93"/>
<feature type="transmembrane region" description="Helical" evidence="1">
    <location>
        <begin position="9"/>
        <end position="34"/>
    </location>
</feature>
<keyword evidence="1" id="KW-1133">Transmembrane helix</keyword>
<proteinExistence type="predicted"/>
<accession>A0A1F5KB93</accession>